<name>A0A644TWA1_9ZZZZ</name>
<evidence type="ECO:0000313" key="1">
    <source>
        <dbReference type="EMBL" id="MPL70909.1"/>
    </source>
</evidence>
<sequence>MKTVFTSTFQDEAVVVLSILRSGGIEGELMANSMFNVNPLFVTDIRGVSVVVPDDQEADALALVADYRKKSLRDE</sequence>
<dbReference type="AlphaFoldDB" id="A0A644TWA1"/>
<dbReference type="EMBL" id="VSSQ01000055">
    <property type="protein sequence ID" value="MPL70909.1"/>
    <property type="molecule type" value="Genomic_DNA"/>
</dbReference>
<organism evidence="1">
    <name type="scientific">bioreactor metagenome</name>
    <dbReference type="NCBI Taxonomy" id="1076179"/>
    <lineage>
        <taxon>unclassified sequences</taxon>
        <taxon>metagenomes</taxon>
        <taxon>ecological metagenomes</taxon>
    </lineage>
</organism>
<proteinExistence type="predicted"/>
<gene>
    <name evidence="1" type="ORF">SDC9_16671</name>
</gene>
<reference evidence="1" key="1">
    <citation type="submission" date="2019-08" db="EMBL/GenBank/DDBJ databases">
        <authorList>
            <person name="Kucharzyk K."/>
            <person name="Murdoch R.W."/>
            <person name="Higgins S."/>
            <person name="Loffler F."/>
        </authorList>
    </citation>
    <scope>NUCLEOTIDE SEQUENCE</scope>
</reference>
<accession>A0A644TWA1</accession>
<evidence type="ECO:0008006" key="2">
    <source>
        <dbReference type="Google" id="ProtNLM"/>
    </source>
</evidence>
<protein>
    <recommendedName>
        <fullName evidence="2">DUF2007 domain-containing protein</fullName>
    </recommendedName>
</protein>
<comment type="caution">
    <text evidence="1">The sequence shown here is derived from an EMBL/GenBank/DDBJ whole genome shotgun (WGS) entry which is preliminary data.</text>
</comment>